<feature type="compositionally biased region" description="Low complexity" evidence="1">
    <location>
        <begin position="224"/>
        <end position="237"/>
    </location>
</feature>
<sequence>MTDQDQAARLAAIRAKRGQAPVATTSNAAPRSATAATGQPTTIWAAPVAQQAQIPAPPIAPAQSAAPAAAARPVAARPAATARTNATRGKKGHPHIAAGARIAVTGLAASGIFGLTTVIAAANQPKVPTAYVDPSLVAPTTLYADPALTTVATTVPGSVDTVVPGGTVVLTIPAVGQAPAAPAATAPPAVAGAPVTAAPATAPKAGQPAAAPVTTTKPVAGTPVTAAPVTAPPVTAAPTPPPTAAPVTTAPPAPATTTKCSPWSHQQGKC</sequence>
<dbReference type="EMBL" id="CAEZYF010000003">
    <property type="protein sequence ID" value="CAB4712231.1"/>
    <property type="molecule type" value="Genomic_DNA"/>
</dbReference>
<feature type="compositionally biased region" description="Polar residues" evidence="1">
    <location>
        <begin position="259"/>
        <end position="270"/>
    </location>
</feature>
<reference evidence="4" key="1">
    <citation type="submission" date="2020-05" db="EMBL/GenBank/DDBJ databases">
        <authorList>
            <person name="Chiriac C."/>
            <person name="Salcher M."/>
            <person name="Ghai R."/>
            <person name="Kavagutti S V."/>
        </authorList>
    </citation>
    <scope>NUCLEOTIDE SEQUENCE</scope>
</reference>
<name>A0A6J7CAF2_9ZZZZ</name>
<evidence type="ECO:0000313" key="3">
    <source>
        <dbReference type="EMBL" id="CAB4712231.1"/>
    </source>
</evidence>
<proteinExistence type="predicted"/>
<feature type="compositionally biased region" description="Pro residues" evidence="1">
    <location>
        <begin position="238"/>
        <end position="254"/>
    </location>
</feature>
<evidence type="ECO:0000313" key="4">
    <source>
        <dbReference type="EMBL" id="CAB4853279.1"/>
    </source>
</evidence>
<dbReference type="EMBL" id="CAFBOL010000158">
    <property type="protein sequence ID" value="CAB5019674.1"/>
    <property type="molecule type" value="Genomic_DNA"/>
</dbReference>
<dbReference type="EMBL" id="CAFBMT010000003">
    <property type="protein sequence ID" value="CAB4919802.1"/>
    <property type="molecule type" value="Genomic_DNA"/>
</dbReference>
<protein>
    <submittedName>
        <fullName evidence="4">Unannotated protein</fullName>
    </submittedName>
</protein>
<feature type="region of interest" description="Disordered" evidence="1">
    <location>
        <begin position="199"/>
        <end position="218"/>
    </location>
</feature>
<evidence type="ECO:0000256" key="1">
    <source>
        <dbReference type="SAM" id="MobiDB-lite"/>
    </source>
</evidence>
<evidence type="ECO:0000313" key="5">
    <source>
        <dbReference type="EMBL" id="CAB4919802.1"/>
    </source>
</evidence>
<feature type="region of interest" description="Disordered" evidence="1">
    <location>
        <begin position="224"/>
        <end position="270"/>
    </location>
</feature>
<feature type="region of interest" description="Disordered" evidence="1">
    <location>
        <begin position="13"/>
        <end position="38"/>
    </location>
</feature>
<feature type="compositionally biased region" description="Polar residues" evidence="1">
    <location>
        <begin position="22"/>
        <end position="38"/>
    </location>
</feature>
<dbReference type="AlphaFoldDB" id="A0A6J7CAF2"/>
<gene>
    <name evidence="3" type="ORF">UFOPK2656_00749</name>
    <name evidence="4" type="ORF">UFOPK3267_02806</name>
    <name evidence="5" type="ORF">UFOPK3651_00787</name>
    <name evidence="6" type="ORF">UFOPK3931_03277</name>
    <name evidence="2" type="ORF">UFOPK4189_00747</name>
</gene>
<accession>A0A6J7CAF2</accession>
<dbReference type="EMBL" id="CAFBIY010000227">
    <property type="protein sequence ID" value="CAB4853279.1"/>
    <property type="molecule type" value="Genomic_DNA"/>
</dbReference>
<evidence type="ECO:0000313" key="6">
    <source>
        <dbReference type="EMBL" id="CAB5019674.1"/>
    </source>
</evidence>
<evidence type="ECO:0000313" key="2">
    <source>
        <dbReference type="EMBL" id="CAB4362960.1"/>
    </source>
</evidence>
<dbReference type="EMBL" id="CAESGF010000003">
    <property type="protein sequence ID" value="CAB4362960.1"/>
    <property type="molecule type" value="Genomic_DNA"/>
</dbReference>
<organism evidence="4">
    <name type="scientific">freshwater metagenome</name>
    <dbReference type="NCBI Taxonomy" id="449393"/>
    <lineage>
        <taxon>unclassified sequences</taxon>
        <taxon>metagenomes</taxon>
        <taxon>ecological metagenomes</taxon>
    </lineage>
</organism>